<protein>
    <submittedName>
        <fullName evidence="1">Uncharacterized protein</fullName>
    </submittedName>
</protein>
<gene>
    <name evidence="1" type="ORF">LCGC14_3167690</name>
</gene>
<reference evidence="1" key="1">
    <citation type="journal article" date="2015" name="Nature">
        <title>Complex archaea that bridge the gap between prokaryotes and eukaryotes.</title>
        <authorList>
            <person name="Spang A."/>
            <person name="Saw J.H."/>
            <person name="Jorgensen S.L."/>
            <person name="Zaremba-Niedzwiedzka K."/>
            <person name="Martijn J."/>
            <person name="Lind A.E."/>
            <person name="van Eijk R."/>
            <person name="Schleper C."/>
            <person name="Guy L."/>
            <person name="Ettema T.J."/>
        </authorList>
    </citation>
    <scope>NUCLEOTIDE SEQUENCE</scope>
</reference>
<accession>A0A0F8XPG0</accession>
<name>A0A0F8XPG0_9ZZZZ</name>
<organism evidence="1">
    <name type="scientific">marine sediment metagenome</name>
    <dbReference type="NCBI Taxonomy" id="412755"/>
    <lineage>
        <taxon>unclassified sequences</taxon>
        <taxon>metagenomes</taxon>
        <taxon>ecological metagenomes</taxon>
    </lineage>
</organism>
<evidence type="ECO:0000313" key="1">
    <source>
        <dbReference type="EMBL" id="KKK43994.1"/>
    </source>
</evidence>
<dbReference type="EMBL" id="LAZR01070210">
    <property type="protein sequence ID" value="KKK43994.1"/>
    <property type="molecule type" value="Genomic_DNA"/>
</dbReference>
<sequence>MLVQSCNQSYYNAYALRLSRVEVTSDSGVELVLHKAANIKLWREIVLYRYPIMLPVKGSFVWWCPRQIAITTNIHPKDWYNYNGREEQYRALSRRIHQVLTFDVKKEEGGWEPVRADPEFWYDRCDNYDYMPADPRLHKCYSYGIAYVGIGRCFEFTLYCTIFSSLSGEVYF</sequence>
<proteinExistence type="predicted"/>
<dbReference type="AlphaFoldDB" id="A0A0F8XPG0"/>
<comment type="caution">
    <text evidence="1">The sequence shown here is derived from an EMBL/GenBank/DDBJ whole genome shotgun (WGS) entry which is preliminary data.</text>
</comment>